<gene>
    <name evidence="2" type="ORF">NQ317_010281</name>
</gene>
<keyword evidence="3" id="KW-1185">Reference proteome</keyword>
<proteinExistence type="predicted"/>
<feature type="compositionally biased region" description="Low complexity" evidence="1">
    <location>
        <begin position="70"/>
        <end position="85"/>
    </location>
</feature>
<feature type="region of interest" description="Disordered" evidence="1">
    <location>
        <begin position="59"/>
        <end position="97"/>
    </location>
</feature>
<feature type="compositionally biased region" description="Basic and acidic residues" evidence="1">
    <location>
        <begin position="86"/>
        <end position="97"/>
    </location>
</feature>
<evidence type="ECO:0000256" key="1">
    <source>
        <dbReference type="SAM" id="MobiDB-lite"/>
    </source>
</evidence>
<comment type="caution">
    <text evidence="2">The sequence shown here is derived from an EMBL/GenBank/DDBJ whole genome shotgun (WGS) entry which is preliminary data.</text>
</comment>
<name>A0ABQ9J487_9CUCU</name>
<organism evidence="2 3">
    <name type="scientific">Molorchus minor</name>
    <dbReference type="NCBI Taxonomy" id="1323400"/>
    <lineage>
        <taxon>Eukaryota</taxon>
        <taxon>Metazoa</taxon>
        <taxon>Ecdysozoa</taxon>
        <taxon>Arthropoda</taxon>
        <taxon>Hexapoda</taxon>
        <taxon>Insecta</taxon>
        <taxon>Pterygota</taxon>
        <taxon>Neoptera</taxon>
        <taxon>Endopterygota</taxon>
        <taxon>Coleoptera</taxon>
        <taxon>Polyphaga</taxon>
        <taxon>Cucujiformia</taxon>
        <taxon>Chrysomeloidea</taxon>
        <taxon>Cerambycidae</taxon>
        <taxon>Lamiinae</taxon>
        <taxon>Monochamini</taxon>
        <taxon>Molorchus</taxon>
    </lineage>
</organism>
<sequence length="135" mass="15323">MESRNSLAKRQDLGGMLIKITSLTGASTAILELFRIRICGSIPLLPMEVQRLGNKMAGGTNRKDATMALNGNNVQNNIKTKNNTDQQRKEKEKKDRESLVLWKRPLTTMEYFCREVSILITTYGKKLITHKKSLQ</sequence>
<reference evidence="2" key="1">
    <citation type="journal article" date="2023" name="Insect Mol. Biol.">
        <title>Genome sequencing provides insights into the evolution of gene families encoding plant cell wall-degrading enzymes in longhorned beetles.</title>
        <authorList>
            <person name="Shin N.R."/>
            <person name="Okamura Y."/>
            <person name="Kirsch R."/>
            <person name="Pauchet Y."/>
        </authorList>
    </citation>
    <scope>NUCLEOTIDE SEQUENCE</scope>
    <source>
        <strain evidence="2">MMC_N1</strain>
    </source>
</reference>
<protein>
    <submittedName>
        <fullName evidence="2">Uncharacterized protein</fullName>
    </submittedName>
</protein>
<evidence type="ECO:0000313" key="2">
    <source>
        <dbReference type="EMBL" id="KAJ8972857.1"/>
    </source>
</evidence>
<dbReference type="Proteomes" id="UP001162164">
    <property type="component" value="Unassembled WGS sequence"/>
</dbReference>
<evidence type="ECO:0000313" key="3">
    <source>
        <dbReference type="Proteomes" id="UP001162164"/>
    </source>
</evidence>
<accession>A0ABQ9J487</accession>
<dbReference type="EMBL" id="JAPWTJ010001292">
    <property type="protein sequence ID" value="KAJ8972857.1"/>
    <property type="molecule type" value="Genomic_DNA"/>
</dbReference>